<proteinExistence type="inferred from homology"/>
<evidence type="ECO:0000256" key="4">
    <source>
        <dbReference type="ARBA" id="ARBA00006558"/>
    </source>
</evidence>
<evidence type="ECO:0000256" key="6">
    <source>
        <dbReference type="ARBA" id="ARBA00013449"/>
    </source>
</evidence>
<dbReference type="Pfam" id="PF16911">
    <property type="entry name" value="PapA_C"/>
    <property type="match status" value="1"/>
</dbReference>
<evidence type="ECO:0000256" key="5">
    <source>
        <dbReference type="ARBA" id="ARBA00012866"/>
    </source>
</evidence>
<comment type="catalytic activity">
    <reaction evidence="1">
        <text>2 a mycocerosyl-[mycocerosic acid synthase] + a phthiocerol = a dimycocerosyl phthiocerol + 2 holo-[mycocerosic acid synthase].</text>
        <dbReference type="EC" id="2.3.1.282"/>
    </reaction>
</comment>
<dbReference type="PANTHER" id="PTHR28037">
    <property type="entry name" value="ALCOHOL O-ACETYLTRANSFERASE 1-RELATED"/>
    <property type="match status" value="1"/>
</dbReference>
<evidence type="ECO:0000256" key="2">
    <source>
        <dbReference type="ARBA" id="ARBA00000625"/>
    </source>
</evidence>
<dbReference type="HOGENOM" id="CLU_023849_0_0_11"/>
<evidence type="ECO:0000256" key="10">
    <source>
        <dbReference type="ARBA" id="ARBA00032317"/>
    </source>
</evidence>
<dbReference type="GO" id="GO:0016746">
    <property type="term" value="F:acyltransferase activity"/>
    <property type="evidence" value="ECO:0007669"/>
    <property type="project" value="UniProtKB-KW"/>
</dbReference>
<evidence type="ECO:0000256" key="9">
    <source>
        <dbReference type="ARBA" id="ARBA00030465"/>
    </source>
</evidence>
<dbReference type="Gene3D" id="3.30.559.10">
    <property type="entry name" value="Chloramphenicol acetyltransferase-like domain"/>
    <property type="match status" value="1"/>
</dbReference>
<evidence type="ECO:0000313" key="13">
    <source>
        <dbReference type="EMBL" id="AEW95636.1"/>
    </source>
</evidence>
<accession>F8JUK8</accession>
<keyword evidence="8" id="KW-0012">Acyltransferase</keyword>
<evidence type="ECO:0000256" key="3">
    <source>
        <dbReference type="ARBA" id="ARBA00001907"/>
    </source>
</evidence>
<dbReference type="EMBL" id="CP003219">
    <property type="protein sequence ID" value="AEW95636.1"/>
    <property type="molecule type" value="Genomic_DNA"/>
</dbReference>
<comment type="catalytic activity">
    <reaction evidence="3">
        <text>2 a mycocerosyl-[mycocerosic acid synthase] + a phthiodiolone = a dimycocerosyl phthiodiolone + 2 holo-[mycocerosic acid synthase].</text>
        <dbReference type="EC" id="2.3.1.282"/>
    </reaction>
</comment>
<dbReference type="InterPro" id="IPR052058">
    <property type="entry name" value="Alcohol_O-acetyltransferase"/>
</dbReference>
<dbReference type="STRING" id="1003195.SCATT_32650"/>
<evidence type="ECO:0000313" key="14">
    <source>
        <dbReference type="Proteomes" id="UP000007842"/>
    </source>
</evidence>
<dbReference type="PANTHER" id="PTHR28037:SF1">
    <property type="entry name" value="ALCOHOL O-ACETYLTRANSFERASE 1-RELATED"/>
    <property type="match status" value="1"/>
</dbReference>
<dbReference type="GO" id="GO:0004497">
    <property type="term" value="F:monooxygenase activity"/>
    <property type="evidence" value="ECO:0007669"/>
    <property type="project" value="UniProtKB-KW"/>
</dbReference>
<dbReference type="eggNOG" id="COG1020">
    <property type="taxonomic scope" value="Bacteria"/>
</dbReference>
<dbReference type="Proteomes" id="UP000007842">
    <property type="component" value="Chromosome"/>
</dbReference>
<evidence type="ECO:0000256" key="1">
    <source>
        <dbReference type="ARBA" id="ARBA00000026"/>
    </source>
</evidence>
<dbReference type="InterPro" id="IPR023213">
    <property type="entry name" value="CAT-like_dom_sf"/>
</dbReference>
<keyword evidence="7" id="KW-0808">Transferase</keyword>
<dbReference type="Gene3D" id="3.30.559.30">
    <property type="entry name" value="Nonribosomal peptide synthetase, condensation domain"/>
    <property type="match status" value="1"/>
</dbReference>
<sequence>MTPALAPTVAARPLSPLERWYWVCDQIAPLNVIGHVRLRGALPEELLAQGLDALQRRHPLLRAAIRADAAGRNPRFVPVTGRPIPLRVVAADDPDTGWQRVVDEQELNTAVDWQGGPLARAVLVTTEAAGNGTADVHDLVLTVPHCVADGTTVLTLLRQWIELAAEIGAAGPDDPPAVCAERALPAPDTLLPPAFRGLAGTRRVLAQQLSDQATARRRKPRRMEAGRRVPFRDRATRLLHRELGHEALADLIAACHREQTTVHGALAAAMVTAVAEDAGGHPGPVMIGSPVNFRDDLVPAVTDREVGTYVASVPTLVDYRPGAPLWPMARAVSRDLVRRRQRGEQLAAVAAMGLVAPKSVAKSRRFLTFMENKGPLTLCLSNIGRHDFPAAVGPWQLSEAEFIAGLSVNALYCATVNTSHGRMAWNFTHIDGAVPTERATRIADASMDAVLAAAKP</sequence>
<dbReference type="SUPFAM" id="SSF52777">
    <property type="entry name" value="CoA-dependent acyltransferases"/>
    <property type="match status" value="2"/>
</dbReference>
<dbReference type="PATRIC" id="fig|1003195.11.peg.4745"/>
<dbReference type="InterPro" id="IPR031641">
    <property type="entry name" value="PapA_C"/>
</dbReference>
<comment type="similarity">
    <text evidence="4">Belongs to the acyltransferase PapA5 family.</text>
</comment>
<dbReference type="KEGG" id="scy:SCATT_32650"/>
<evidence type="ECO:0000259" key="12">
    <source>
        <dbReference type="Pfam" id="PF16911"/>
    </source>
</evidence>
<evidence type="ECO:0000256" key="7">
    <source>
        <dbReference type="ARBA" id="ARBA00022679"/>
    </source>
</evidence>
<gene>
    <name evidence="13" type="ordered locus">SCATT_32650</name>
</gene>
<name>F8JUK8_STREN</name>
<comment type="catalytic activity">
    <reaction evidence="2">
        <text>2 a mycocerosyl-[mycocerosic acid synthase] + a phenolphthiocerol = a dimycocerosyl phenolphthiocerol + 2 holo-[mycocerosic acid synthase].</text>
        <dbReference type="EC" id="2.3.1.282"/>
    </reaction>
</comment>
<evidence type="ECO:0000256" key="11">
    <source>
        <dbReference type="ARBA" id="ARBA00033407"/>
    </source>
</evidence>
<reference evidence="14" key="1">
    <citation type="submission" date="2011-12" db="EMBL/GenBank/DDBJ databases">
        <title>Complete genome sequence of Streptomyces cattleya strain DSM 46488.</title>
        <authorList>
            <person name="Ou H.-Y."/>
            <person name="Li P."/>
            <person name="Zhao C."/>
            <person name="O'Hagan D."/>
            <person name="Deng Z."/>
        </authorList>
    </citation>
    <scope>NUCLEOTIDE SEQUENCE [LARGE SCALE GENOMIC DNA]</scope>
    <source>
        <strain evidence="14">ATCC 35852 / DSM 46488 / JCM 4925 / NBRC 14057 / NRRL 8057</strain>
    </source>
</reference>
<keyword evidence="14" id="KW-1185">Reference proteome</keyword>
<protein>
    <recommendedName>
        <fullName evidence="6">Phthiocerol/phthiodiolone dimycocerosyl transferase</fullName>
        <ecNumber evidence="5">2.3.1.282</ecNumber>
    </recommendedName>
    <alternativeName>
        <fullName evidence="11">Acyltransferase PapA5</fullName>
    </alternativeName>
    <alternativeName>
        <fullName evidence="9">Phthiocerol/phthiodiolone O-acyltransferase</fullName>
    </alternativeName>
    <alternativeName>
        <fullName evidence="10">Polyketide synthase-associated protein A5</fullName>
    </alternativeName>
</protein>
<evidence type="ECO:0000256" key="8">
    <source>
        <dbReference type="ARBA" id="ARBA00023315"/>
    </source>
</evidence>
<dbReference type="EC" id="2.3.1.282" evidence="5"/>
<dbReference type="RefSeq" id="WP_014143999.1">
    <property type="nucleotide sequence ID" value="NC_016111.1"/>
</dbReference>
<dbReference type="OrthoDB" id="4568714at2"/>
<feature type="domain" description="Phthiocerol/phthiodiolone dimycocerosyl transferase C-terminal" evidence="12">
    <location>
        <begin position="243"/>
        <end position="384"/>
    </location>
</feature>
<dbReference type="AlphaFoldDB" id="F8JUK8"/>
<organism evidence="13 14">
    <name type="scientific">Streptantibioticus cattleyicolor (strain ATCC 35852 / DSM 46488 / JCM 4925 / NBRC 14057 / NRRL 8057)</name>
    <name type="common">Streptomyces cattleya</name>
    <dbReference type="NCBI Taxonomy" id="1003195"/>
    <lineage>
        <taxon>Bacteria</taxon>
        <taxon>Bacillati</taxon>
        <taxon>Actinomycetota</taxon>
        <taxon>Actinomycetes</taxon>
        <taxon>Kitasatosporales</taxon>
        <taxon>Streptomycetaceae</taxon>
        <taxon>Streptantibioticus</taxon>
    </lineage>
</organism>
<accession>G8X2P5</accession>
<dbReference type="KEGG" id="sct:SCAT_3267"/>
<keyword evidence="13" id="KW-0560">Oxidoreductase</keyword>
<keyword evidence="13" id="KW-0503">Monooxygenase</keyword>